<dbReference type="GO" id="GO:1990380">
    <property type="term" value="F:K48-linked deubiquitinase activity"/>
    <property type="evidence" value="ECO:0007669"/>
    <property type="project" value="InterPro"/>
</dbReference>
<dbReference type="Pfam" id="PF26038">
    <property type="entry name" value="Dimer_MINDY4_N"/>
    <property type="match status" value="1"/>
</dbReference>
<evidence type="ECO:0000256" key="6">
    <source>
        <dbReference type="ARBA" id="ARBA00022801"/>
    </source>
</evidence>
<dbReference type="GO" id="GO:0006508">
    <property type="term" value="P:proteolysis"/>
    <property type="evidence" value="ECO:0007669"/>
    <property type="project" value="UniProtKB-KW"/>
</dbReference>
<keyword evidence="5" id="KW-0833">Ubl conjugation pathway</keyword>
<dbReference type="InterPro" id="IPR025257">
    <property type="entry name" value="MINDY-3/4_CD"/>
</dbReference>
<keyword evidence="7" id="KW-0788">Thiol protease</keyword>
<dbReference type="GO" id="GO:0071108">
    <property type="term" value="P:protein K48-linked deubiquitination"/>
    <property type="evidence" value="ECO:0007669"/>
    <property type="project" value="InterPro"/>
</dbReference>
<organism evidence="13 14">
    <name type="scientific">Gonium pectorale</name>
    <name type="common">Green alga</name>
    <dbReference type="NCBI Taxonomy" id="33097"/>
    <lineage>
        <taxon>Eukaryota</taxon>
        <taxon>Viridiplantae</taxon>
        <taxon>Chlorophyta</taxon>
        <taxon>core chlorophytes</taxon>
        <taxon>Chlorophyceae</taxon>
        <taxon>CS clade</taxon>
        <taxon>Chlamydomonadales</taxon>
        <taxon>Volvocaceae</taxon>
        <taxon>Gonium</taxon>
    </lineage>
</organism>
<dbReference type="SMART" id="SM01174">
    <property type="entry name" value="DUF4205"/>
    <property type="match status" value="1"/>
</dbReference>
<dbReference type="Pfam" id="PF13898">
    <property type="entry name" value="MINDY-3_4_CD"/>
    <property type="match status" value="1"/>
</dbReference>
<evidence type="ECO:0000259" key="12">
    <source>
        <dbReference type="SMART" id="SM01174"/>
    </source>
</evidence>
<keyword evidence="6" id="KW-0378">Hydrolase</keyword>
<feature type="region of interest" description="Disordered" evidence="11">
    <location>
        <begin position="129"/>
        <end position="160"/>
    </location>
</feature>
<evidence type="ECO:0000256" key="3">
    <source>
        <dbReference type="ARBA" id="ARBA00012759"/>
    </source>
</evidence>
<comment type="function">
    <text evidence="8">Probable hydrolase that can remove 'Lys-48'-linked conjugated ubiquitin from proteins.</text>
</comment>
<accession>A0A150GA58</accession>
<evidence type="ECO:0000256" key="5">
    <source>
        <dbReference type="ARBA" id="ARBA00022786"/>
    </source>
</evidence>
<evidence type="ECO:0000256" key="4">
    <source>
        <dbReference type="ARBA" id="ARBA00022670"/>
    </source>
</evidence>
<protein>
    <recommendedName>
        <fullName evidence="9">Probable ubiquitin carboxyl-terminal hydrolase MINDY-4</fullName>
        <ecNumber evidence="3">3.4.19.12</ecNumber>
    </recommendedName>
    <alternativeName>
        <fullName evidence="10">Probable deubiquitinating enzyme MINDY-4</fullName>
    </alternativeName>
</protein>
<evidence type="ECO:0000256" key="7">
    <source>
        <dbReference type="ARBA" id="ARBA00022807"/>
    </source>
</evidence>
<comment type="similarity">
    <text evidence="2">Belongs to the MINDY deubiquitinase family. FAM188 subfamily.</text>
</comment>
<dbReference type="GO" id="GO:0004843">
    <property type="term" value="F:cysteine-type deubiquitinase activity"/>
    <property type="evidence" value="ECO:0007669"/>
    <property type="project" value="UniProtKB-EC"/>
</dbReference>
<dbReference type="OrthoDB" id="10263628at2759"/>
<evidence type="ECO:0000313" key="13">
    <source>
        <dbReference type="EMBL" id="KXZ46708.1"/>
    </source>
</evidence>
<dbReference type="PANTHER" id="PTHR12473:SF8">
    <property type="entry name" value="UBIQUITIN CARBOXYL-TERMINAL HYDROLASE MINDY-4-RELATED"/>
    <property type="match status" value="1"/>
</dbReference>
<keyword evidence="14" id="KW-1185">Reference proteome</keyword>
<proteinExistence type="inferred from homology"/>
<keyword evidence="4" id="KW-0645">Protease</keyword>
<evidence type="ECO:0000313" key="14">
    <source>
        <dbReference type="Proteomes" id="UP000075714"/>
    </source>
</evidence>
<dbReference type="Proteomes" id="UP000075714">
    <property type="component" value="Unassembled WGS sequence"/>
</dbReference>
<gene>
    <name evidence="13" type="ORF">GPECTOR_41g672</name>
</gene>
<evidence type="ECO:0000256" key="9">
    <source>
        <dbReference type="ARBA" id="ARBA00039781"/>
    </source>
</evidence>
<sequence>MNVNQADVVEALVREYLVRANCSAALEAYNREKPKHGSSITKREVLRKALGLDKAAAYYKKQNPTADGIPSTLEVWVNYQMARVNAEAPSQATPAPPPQPTQHRIQRELGALHRVGAFLGWTTRAAAAGLRGSPRRAEARCDGGADAAHGGSGQALSSAPADSLVMEDIGDEHFLDDGGVAAPTAAIGAMRISAPITRKSGSSIPPDTMRQLRALLWGDQGQPPPSWKQGFFFNRAPGLQFGLLQRNGGPCGVLAALQAHVLVALHSPVTGFNISPRSTEQQAALVAAVTETLWQARPGPSAPAVLVLPEGEAGVSAAKLGYDALSRTVAMHSATTKEALADLVRGALAVLMAEEGWGVVLYVMSLALSRGIAAVRSDMDEPANGLLAKFCYCTQELVNLVMLGTATTNVFDGTKQLDGTTTLRGVNRRGKVGLLTLFEWYQYIEVGNNLKNPSLPVWVVCSESHFTVLFSLDSRPLGSQLPFDLYYYDELANQEALIKLSVSKDPKGGWTGRIGSTIGERGKCEGQNIPPLECVIETRWPGVKVDWNGTDPIL</sequence>
<dbReference type="AlphaFoldDB" id="A0A150GA58"/>
<evidence type="ECO:0000256" key="2">
    <source>
        <dbReference type="ARBA" id="ARBA00011074"/>
    </source>
</evidence>
<feature type="domain" description="Deubiquitinating enzyme MINDY-3/4 conserved" evidence="12">
    <location>
        <begin position="213"/>
        <end position="549"/>
    </location>
</feature>
<evidence type="ECO:0000256" key="1">
    <source>
        <dbReference type="ARBA" id="ARBA00000707"/>
    </source>
</evidence>
<dbReference type="EC" id="3.4.19.12" evidence="3"/>
<dbReference type="InterPro" id="IPR059022">
    <property type="entry name" value="MINDY4_N"/>
</dbReference>
<dbReference type="PANTHER" id="PTHR12473">
    <property type="entry name" value="UBIQUITIN CARBOXYL-TERMINAL HYDROLASE MINDY-4-RELATED"/>
    <property type="match status" value="1"/>
</dbReference>
<dbReference type="EMBL" id="LSYV01000042">
    <property type="protein sequence ID" value="KXZ46708.1"/>
    <property type="molecule type" value="Genomic_DNA"/>
</dbReference>
<name>A0A150GA58_GONPE</name>
<comment type="catalytic activity">
    <reaction evidence="1">
        <text>Thiol-dependent hydrolysis of ester, thioester, amide, peptide and isopeptide bonds formed by the C-terminal Gly of ubiquitin (a 76-residue protein attached to proteins as an intracellular targeting signal).</text>
        <dbReference type="EC" id="3.4.19.12"/>
    </reaction>
</comment>
<dbReference type="InterPro" id="IPR039785">
    <property type="entry name" value="MINY3/4"/>
</dbReference>
<comment type="caution">
    <text evidence="13">The sequence shown here is derived from an EMBL/GenBank/DDBJ whole genome shotgun (WGS) entry which is preliminary data.</text>
</comment>
<evidence type="ECO:0000256" key="11">
    <source>
        <dbReference type="SAM" id="MobiDB-lite"/>
    </source>
</evidence>
<reference evidence="14" key="1">
    <citation type="journal article" date="2016" name="Nat. Commun.">
        <title>The Gonium pectorale genome demonstrates co-option of cell cycle regulation during the evolution of multicellularity.</title>
        <authorList>
            <person name="Hanschen E.R."/>
            <person name="Marriage T.N."/>
            <person name="Ferris P.J."/>
            <person name="Hamaji T."/>
            <person name="Toyoda A."/>
            <person name="Fujiyama A."/>
            <person name="Neme R."/>
            <person name="Noguchi H."/>
            <person name="Minakuchi Y."/>
            <person name="Suzuki M."/>
            <person name="Kawai-Toyooka H."/>
            <person name="Smith D.R."/>
            <person name="Sparks H."/>
            <person name="Anderson J."/>
            <person name="Bakaric R."/>
            <person name="Luria V."/>
            <person name="Karger A."/>
            <person name="Kirschner M.W."/>
            <person name="Durand P.M."/>
            <person name="Michod R.E."/>
            <person name="Nozaki H."/>
            <person name="Olson B.J."/>
        </authorList>
    </citation>
    <scope>NUCLEOTIDE SEQUENCE [LARGE SCALE GENOMIC DNA]</scope>
    <source>
        <strain evidence="14">NIES-2863</strain>
    </source>
</reference>
<evidence type="ECO:0000256" key="8">
    <source>
        <dbReference type="ARBA" id="ARBA00037630"/>
    </source>
</evidence>
<evidence type="ECO:0000256" key="10">
    <source>
        <dbReference type="ARBA" id="ARBA00041360"/>
    </source>
</evidence>